<reference evidence="3" key="1">
    <citation type="submission" date="2017-01" db="EMBL/GenBank/DDBJ databases">
        <authorList>
            <person name="Varghese N."/>
            <person name="Submissions S."/>
        </authorList>
    </citation>
    <scope>NUCLEOTIDE SEQUENCE [LARGE SCALE GENOMIC DNA]</scope>
    <source>
        <strain evidence="3">DSM 21768</strain>
    </source>
</reference>
<dbReference type="RefSeq" id="WP_078310419.1">
    <property type="nucleotide sequence ID" value="NZ_FTNU01000029.1"/>
</dbReference>
<dbReference type="Proteomes" id="UP000187495">
    <property type="component" value="Unassembled WGS sequence"/>
</dbReference>
<evidence type="ECO:0000256" key="1">
    <source>
        <dbReference type="SAM" id="MobiDB-lite"/>
    </source>
</evidence>
<protein>
    <submittedName>
        <fullName evidence="2">Uncharacterized protein</fullName>
    </submittedName>
</protein>
<dbReference type="EMBL" id="FTNU01000029">
    <property type="protein sequence ID" value="SIS09555.1"/>
    <property type="molecule type" value="Genomic_DNA"/>
</dbReference>
<proteinExistence type="predicted"/>
<evidence type="ECO:0000313" key="3">
    <source>
        <dbReference type="Proteomes" id="UP000187495"/>
    </source>
</evidence>
<gene>
    <name evidence="2" type="ORF">SAMN02745664_1296</name>
</gene>
<accession>A0A1N7GAC1</accession>
<keyword evidence="3" id="KW-1185">Reference proteome</keyword>
<feature type="region of interest" description="Disordered" evidence="1">
    <location>
        <begin position="46"/>
        <end position="76"/>
    </location>
</feature>
<name>A0A1N7GAC1_9GAMM</name>
<dbReference type="AlphaFoldDB" id="A0A1N7GAC1"/>
<sequence>MNLTNNHTLYIGRIGLMIASLIFAGCQDTQTAKNLAIIDTSEQSQQTADNNSHNADDLLNKTKQSSSESDDTTNKLITTDDGKLRLNWAVIDSKTVQVDADNFQYPFGVDSQPVLNYANNFNITAKQAQYAMMLSMASPEALGKIIDQLGGNYLGHTFQDGANPALIIQTTPAIVAEKHDYVIADSFAQGLVLPIEIVNKN</sequence>
<organism evidence="2 3">
    <name type="scientific">Moraxella cuniculi DSM 21768</name>
    <dbReference type="NCBI Taxonomy" id="1122245"/>
    <lineage>
        <taxon>Bacteria</taxon>
        <taxon>Pseudomonadati</taxon>
        <taxon>Pseudomonadota</taxon>
        <taxon>Gammaproteobacteria</taxon>
        <taxon>Moraxellales</taxon>
        <taxon>Moraxellaceae</taxon>
        <taxon>Moraxella</taxon>
    </lineage>
</organism>
<evidence type="ECO:0000313" key="2">
    <source>
        <dbReference type="EMBL" id="SIS09555.1"/>
    </source>
</evidence>